<keyword evidence="1" id="KW-0812">Transmembrane</keyword>
<gene>
    <name evidence="3" type="ORF">K6K13_16065</name>
</gene>
<keyword evidence="4" id="KW-1185">Reference proteome</keyword>
<feature type="transmembrane region" description="Helical" evidence="1">
    <location>
        <begin position="114"/>
        <end position="135"/>
    </location>
</feature>
<accession>A0ABX9AKH7</accession>
<sequence length="142" mass="15241">MSAFWGLVSLFWSSFLSATLLPGSSEVLLVSLLVAKVTGAVPLIVVATIGNTLGGMTNLVLGRILPQPKPRTGTSTALRWLQRYGPAALLLSWVPVIGDVLCVAAGWLRMPWLYSTLFICIGKALRYIVVAIVALQGMTLWS</sequence>
<dbReference type="EMBL" id="CP081864">
    <property type="protein sequence ID" value="QZN94771.1"/>
    <property type="molecule type" value="Genomic_DNA"/>
</dbReference>
<dbReference type="InterPro" id="IPR032816">
    <property type="entry name" value="VTT_dom"/>
</dbReference>
<name>A0ABX9AKH7_9ENTR</name>
<keyword evidence="1" id="KW-1133">Transmembrane helix</keyword>
<feature type="domain" description="VTT" evidence="2">
    <location>
        <begin position="26"/>
        <end position="132"/>
    </location>
</feature>
<reference evidence="3 4" key="1">
    <citation type="submission" date="2021-08" db="EMBL/GenBank/DDBJ databases">
        <title>Culture and genomic analysis of Symbiopectobacterium purcellii sp. nov. gen. nov., isolated from the leafhopper Empoasca decipiens.</title>
        <authorList>
            <person name="Nadal-Jimenez P."/>
            <person name="Siozios S."/>
            <person name="Halliday N."/>
            <person name="Camara M."/>
            <person name="Hurst G.D.D."/>
        </authorList>
    </citation>
    <scope>NUCLEOTIDE SEQUENCE [LARGE SCALE GENOMIC DNA]</scope>
    <source>
        <strain evidence="3 4">SyEd1</strain>
    </source>
</reference>
<dbReference type="PANTHER" id="PTHR42709:SF4">
    <property type="entry name" value="INNER MEMBRANE PROTEIN YQAA"/>
    <property type="match status" value="1"/>
</dbReference>
<keyword evidence="1" id="KW-0472">Membrane</keyword>
<proteinExistence type="predicted"/>
<feature type="transmembrane region" description="Helical" evidence="1">
    <location>
        <begin position="41"/>
        <end position="66"/>
    </location>
</feature>
<evidence type="ECO:0000313" key="3">
    <source>
        <dbReference type="EMBL" id="QZN94771.1"/>
    </source>
</evidence>
<evidence type="ECO:0000259" key="2">
    <source>
        <dbReference type="Pfam" id="PF09335"/>
    </source>
</evidence>
<protein>
    <submittedName>
        <fullName evidence="3">DedA family protein</fullName>
    </submittedName>
</protein>
<dbReference type="RefSeq" id="WP_222157884.1">
    <property type="nucleotide sequence ID" value="NZ_CP081864.1"/>
</dbReference>
<dbReference type="InterPro" id="IPR051311">
    <property type="entry name" value="DedA_domain"/>
</dbReference>
<evidence type="ECO:0000313" key="4">
    <source>
        <dbReference type="Proteomes" id="UP000825886"/>
    </source>
</evidence>
<dbReference type="Pfam" id="PF09335">
    <property type="entry name" value="VTT_dom"/>
    <property type="match status" value="1"/>
</dbReference>
<dbReference type="Proteomes" id="UP000825886">
    <property type="component" value="Chromosome"/>
</dbReference>
<feature type="transmembrane region" description="Helical" evidence="1">
    <location>
        <begin position="87"/>
        <end position="108"/>
    </location>
</feature>
<dbReference type="PANTHER" id="PTHR42709">
    <property type="entry name" value="ALKALINE PHOSPHATASE LIKE PROTEIN"/>
    <property type="match status" value="1"/>
</dbReference>
<organism evidence="3 4">
    <name type="scientific">Symbiopectobacterium purcellii</name>
    <dbReference type="NCBI Taxonomy" id="2871826"/>
    <lineage>
        <taxon>Bacteria</taxon>
        <taxon>Pseudomonadati</taxon>
        <taxon>Pseudomonadota</taxon>
        <taxon>Gammaproteobacteria</taxon>
        <taxon>Enterobacterales</taxon>
        <taxon>Enterobacteriaceae</taxon>
    </lineage>
</organism>
<evidence type="ECO:0000256" key="1">
    <source>
        <dbReference type="SAM" id="Phobius"/>
    </source>
</evidence>